<dbReference type="Gene3D" id="1.10.10.10">
    <property type="entry name" value="Winged helix-like DNA-binding domain superfamily/Winged helix DNA-binding domain"/>
    <property type="match status" value="1"/>
</dbReference>
<dbReference type="GO" id="GO:0003677">
    <property type="term" value="F:DNA binding"/>
    <property type="evidence" value="ECO:0007669"/>
    <property type="project" value="UniProtKB-KW"/>
</dbReference>
<keyword evidence="6" id="KW-1185">Reference proteome</keyword>
<dbReference type="Gene3D" id="1.20.120.530">
    <property type="entry name" value="GntR ligand-binding domain-like"/>
    <property type="match status" value="1"/>
</dbReference>
<sequence>MLSMAGNGDSPGTAYDRLADRIREQILAGELKPGDRLPAEPELSAHYSVSRNTAREALRALASQGLVTVKRGVGGGTFVTTPSPAQISASLRTSLVLMADSAHLTVSALVEIREMLEVPAAEMAARHRTDEELALIREALFDPATVDPATVFTSNRNFHFRLLRATHNPLLEVLAEPVFRVLQERFQRERASRQFWVRVDAEHREIAGYLESGDQAGAREAQRAHLRYLRGTYESIDREGSAPANGEIVR</sequence>
<keyword evidence="3" id="KW-0804">Transcription</keyword>
<dbReference type="InterPro" id="IPR000524">
    <property type="entry name" value="Tscrpt_reg_HTH_GntR"/>
</dbReference>
<dbReference type="Proteomes" id="UP000658656">
    <property type="component" value="Unassembled WGS sequence"/>
</dbReference>
<dbReference type="CDD" id="cd07377">
    <property type="entry name" value="WHTH_GntR"/>
    <property type="match status" value="1"/>
</dbReference>
<evidence type="ECO:0000313" key="5">
    <source>
        <dbReference type="EMBL" id="GHF55961.1"/>
    </source>
</evidence>
<dbReference type="InterPro" id="IPR008920">
    <property type="entry name" value="TF_FadR/GntR_C"/>
</dbReference>
<proteinExistence type="predicted"/>
<dbReference type="SMART" id="SM00345">
    <property type="entry name" value="HTH_GNTR"/>
    <property type="match status" value="1"/>
</dbReference>
<name>A0A8H9J0I8_9PSEU</name>
<accession>A0A8H9J0I8</accession>
<dbReference type="InterPro" id="IPR011711">
    <property type="entry name" value="GntR_C"/>
</dbReference>
<dbReference type="InterPro" id="IPR036388">
    <property type="entry name" value="WH-like_DNA-bd_sf"/>
</dbReference>
<evidence type="ECO:0000256" key="1">
    <source>
        <dbReference type="ARBA" id="ARBA00023015"/>
    </source>
</evidence>
<dbReference type="Pfam" id="PF00392">
    <property type="entry name" value="GntR"/>
    <property type="match status" value="1"/>
</dbReference>
<dbReference type="EMBL" id="BNAV01000004">
    <property type="protein sequence ID" value="GHF55961.1"/>
    <property type="molecule type" value="Genomic_DNA"/>
</dbReference>
<evidence type="ECO:0000259" key="4">
    <source>
        <dbReference type="PROSITE" id="PS50949"/>
    </source>
</evidence>
<protein>
    <submittedName>
        <fullName evidence="5">GntR family transcriptional regulator</fullName>
    </submittedName>
</protein>
<dbReference type="PANTHER" id="PTHR43537">
    <property type="entry name" value="TRANSCRIPTIONAL REGULATOR, GNTR FAMILY"/>
    <property type="match status" value="1"/>
</dbReference>
<keyword evidence="2" id="KW-0238">DNA-binding</keyword>
<dbReference type="AlphaFoldDB" id="A0A8H9J0I8"/>
<dbReference type="GO" id="GO:0003700">
    <property type="term" value="F:DNA-binding transcription factor activity"/>
    <property type="evidence" value="ECO:0007669"/>
    <property type="project" value="InterPro"/>
</dbReference>
<comment type="caution">
    <text evidence="5">The sequence shown here is derived from an EMBL/GenBank/DDBJ whole genome shotgun (WGS) entry which is preliminary data.</text>
</comment>
<reference evidence="5" key="2">
    <citation type="submission" date="2020-09" db="EMBL/GenBank/DDBJ databases">
        <authorList>
            <person name="Sun Q."/>
            <person name="Zhou Y."/>
        </authorList>
    </citation>
    <scope>NUCLEOTIDE SEQUENCE</scope>
    <source>
        <strain evidence="5">CGMCC 4.7679</strain>
    </source>
</reference>
<dbReference type="SUPFAM" id="SSF48008">
    <property type="entry name" value="GntR ligand-binding domain-like"/>
    <property type="match status" value="1"/>
</dbReference>
<dbReference type="Pfam" id="PF07729">
    <property type="entry name" value="FCD"/>
    <property type="match status" value="1"/>
</dbReference>
<evidence type="ECO:0000256" key="2">
    <source>
        <dbReference type="ARBA" id="ARBA00023125"/>
    </source>
</evidence>
<dbReference type="InterPro" id="IPR036390">
    <property type="entry name" value="WH_DNA-bd_sf"/>
</dbReference>
<dbReference type="PROSITE" id="PS50949">
    <property type="entry name" value="HTH_GNTR"/>
    <property type="match status" value="1"/>
</dbReference>
<dbReference type="PANTHER" id="PTHR43537:SF5">
    <property type="entry name" value="UXU OPERON TRANSCRIPTIONAL REGULATOR"/>
    <property type="match status" value="1"/>
</dbReference>
<dbReference type="SMART" id="SM00895">
    <property type="entry name" value="FCD"/>
    <property type="match status" value="1"/>
</dbReference>
<evidence type="ECO:0000256" key="3">
    <source>
        <dbReference type="ARBA" id="ARBA00023163"/>
    </source>
</evidence>
<keyword evidence="1" id="KW-0805">Transcription regulation</keyword>
<dbReference type="PRINTS" id="PR00035">
    <property type="entry name" value="HTHGNTR"/>
</dbReference>
<reference evidence="5" key="1">
    <citation type="journal article" date="2014" name="Int. J. Syst. Evol. Microbiol.">
        <title>Complete genome sequence of Corynebacterium casei LMG S-19264T (=DSM 44701T), isolated from a smear-ripened cheese.</title>
        <authorList>
            <consortium name="US DOE Joint Genome Institute (JGI-PGF)"/>
            <person name="Walter F."/>
            <person name="Albersmeier A."/>
            <person name="Kalinowski J."/>
            <person name="Ruckert C."/>
        </authorList>
    </citation>
    <scope>NUCLEOTIDE SEQUENCE</scope>
    <source>
        <strain evidence="5">CGMCC 4.7679</strain>
    </source>
</reference>
<organism evidence="5 6">
    <name type="scientific">Amycolatopsis bartoniae</name>
    <dbReference type="NCBI Taxonomy" id="941986"/>
    <lineage>
        <taxon>Bacteria</taxon>
        <taxon>Bacillati</taxon>
        <taxon>Actinomycetota</taxon>
        <taxon>Actinomycetes</taxon>
        <taxon>Pseudonocardiales</taxon>
        <taxon>Pseudonocardiaceae</taxon>
        <taxon>Amycolatopsis</taxon>
    </lineage>
</organism>
<gene>
    <name evidence="5" type="ORF">GCM10017566_31310</name>
</gene>
<evidence type="ECO:0000313" key="6">
    <source>
        <dbReference type="Proteomes" id="UP000658656"/>
    </source>
</evidence>
<dbReference type="SUPFAM" id="SSF46785">
    <property type="entry name" value="Winged helix' DNA-binding domain"/>
    <property type="match status" value="1"/>
</dbReference>
<feature type="domain" description="HTH gntR-type" evidence="4">
    <location>
        <begin position="12"/>
        <end position="82"/>
    </location>
</feature>